<evidence type="ECO:0000256" key="18">
    <source>
        <dbReference type="PIRSR" id="PIRSR006621-2"/>
    </source>
</evidence>
<feature type="binding site" evidence="18">
    <location>
        <position position="54"/>
    </location>
    <ligand>
        <name>FMN</name>
        <dbReference type="ChEBI" id="CHEBI:58210"/>
    </ligand>
</feature>
<keyword evidence="7 16" id="KW-0560">Oxidoreductase</keyword>
<evidence type="ECO:0000256" key="1">
    <source>
        <dbReference type="ARBA" id="ARBA00001917"/>
    </source>
</evidence>
<comment type="catalytic activity">
    <reaction evidence="9">
        <text>a 5,6-dihydrouridine in mRNA + NAD(+) = a uridine in mRNA + NADH + H(+)</text>
        <dbReference type="Rhea" id="RHEA:69851"/>
        <dbReference type="Rhea" id="RHEA-COMP:14658"/>
        <dbReference type="Rhea" id="RHEA-COMP:17789"/>
        <dbReference type="ChEBI" id="CHEBI:15378"/>
        <dbReference type="ChEBI" id="CHEBI:57540"/>
        <dbReference type="ChEBI" id="CHEBI:57945"/>
        <dbReference type="ChEBI" id="CHEBI:65315"/>
        <dbReference type="ChEBI" id="CHEBI:74443"/>
    </reaction>
    <physiologicalReaction direction="right-to-left" evidence="9">
        <dbReference type="Rhea" id="RHEA:69853"/>
    </physiologicalReaction>
</comment>
<dbReference type="InterPro" id="IPR018517">
    <property type="entry name" value="tRNA_hU_synthase_CS"/>
</dbReference>
<evidence type="ECO:0000256" key="14">
    <source>
        <dbReference type="ARBA" id="ARBA00052996"/>
    </source>
</evidence>
<name>A0A4P9YYK1_9FUNG</name>
<evidence type="ECO:0000256" key="6">
    <source>
        <dbReference type="ARBA" id="ARBA00022857"/>
    </source>
</evidence>
<evidence type="ECO:0000256" key="8">
    <source>
        <dbReference type="ARBA" id="ARBA00023027"/>
    </source>
</evidence>
<dbReference type="PANTHER" id="PTHR11082:SF31">
    <property type="entry name" value="TRNA-DIHYDROURIDINE(20A_20B) SYNTHASE [NAD(P)+]-LIKE"/>
    <property type="match status" value="1"/>
</dbReference>
<evidence type="ECO:0000259" key="19">
    <source>
        <dbReference type="Pfam" id="PF01207"/>
    </source>
</evidence>
<comment type="catalytic activity">
    <reaction evidence="12">
        <text>5,6-dihydrouridine(20a) in tRNA + NAD(+) = uridine(20a) in tRNA + NADH + H(+)</text>
        <dbReference type="Rhea" id="RHEA:53348"/>
        <dbReference type="Rhea" id="RHEA-COMP:13535"/>
        <dbReference type="Rhea" id="RHEA-COMP:13536"/>
        <dbReference type="ChEBI" id="CHEBI:15378"/>
        <dbReference type="ChEBI" id="CHEBI:57540"/>
        <dbReference type="ChEBI" id="CHEBI:57945"/>
        <dbReference type="ChEBI" id="CHEBI:65315"/>
        <dbReference type="ChEBI" id="CHEBI:74443"/>
        <dbReference type="EC" id="1.3.1.90"/>
    </reaction>
    <physiologicalReaction direction="right-to-left" evidence="12">
        <dbReference type="Rhea" id="RHEA:53350"/>
    </physiologicalReaction>
</comment>
<keyword evidence="21" id="KW-1185">Reference proteome</keyword>
<evidence type="ECO:0000256" key="16">
    <source>
        <dbReference type="PIRNR" id="PIRNR006621"/>
    </source>
</evidence>
<dbReference type="GO" id="GO:0102266">
    <property type="term" value="F:tRNA-dihydrouridine20a synthase activity"/>
    <property type="evidence" value="ECO:0007669"/>
    <property type="project" value="UniProtKB-EC"/>
</dbReference>
<evidence type="ECO:0000256" key="9">
    <source>
        <dbReference type="ARBA" id="ARBA00048342"/>
    </source>
</evidence>
<comment type="catalytic activity">
    <reaction evidence="10">
        <text>a 5,6-dihydrouridine in mRNA + NADP(+) = a uridine in mRNA + NADPH + H(+)</text>
        <dbReference type="Rhea" id="RHEA:69855"/>
        <dbReference type="Rhea" id="RHEA-COMP:14658"/>
        <dbReference type="Rhea" id="RHEA-COMP:17789"/>
        <dbReference type="ChEBI" id="CHEBI:15378"/>
        <dbReference type="ChEBI" id="CHEBI:57783"/>
        <dbReference type="ChEBI" id="CHEBI:58349"/>
        <dbReference type="ChEBI" id="CHEBI:65315"/>
        <dbReference type="ChEBI" id="CHEBI:74443"/>
    </reaction>
    <physiologicalReaction direction="right-to-left" evidence="10">
        <dbReference type="Rhea" id="RHEA:69857"/>
    </physiologicalReaction>
</comment>
<protein>
    <recommendedName>
        <fullName evidence="16">tRNA-dihydrouridine synthase</fullName>
        <ecNumber evidence="16">1.3.1.-</ecNumber>
    </recommendedName>
</protein>
<keyword evidence="8" id="KW-0520">NAD</keyword>
<comment type="catalytic activity">
    <reaction evidence="14">
        <text>5,6-dihydrouridine(20a) in tRNA + NADP(+) = uridine(20a) in tRNA + NADPH + H(+)</text>
        <dbReference type="Rhea" id="RHEA:53344"/>
        <dbReference type="Rhea" id="RHEA-COMP:13535"/>
        <dbReference type="Rhea" id="RHEA-COMP:13536"/>
        <dbReference type="ChEBI" id="CHEBI:15378"/>
        <dbReference type="ChEBI" id="CHEBI:57783"/>
        <dbReference type="ChEBI" id="CHEBI:58349"/>
        <dbReference type="ChEBI" id="CHEBI:65315"/>
        <dbReference type="ChEBI" id="CHEBI:74443"/>
        <dbReference type="EC" id="1.3.1.90"/>
    </reaction>
    <physiologicalReaction direction="right-to-left" evidence="14">
        <dbReference type="Rhea" id="RHEA:53346"/>
    </physiologicalReaction>
</comment>
<evidence type="ECO:0000313" key="21">
    <source>
        <dbReference type="Proteomes" id="UP000278143"/>
    </source>
</evidence>
<feature type="domain" description="DUS-like FMN-binding" evidence="19">
    <location>
        <begin position="1"/>
        <end position="254"/>
    </location>
</feature>
<evidence type="ECO:0000256" key="17">
    <source>
        <dbReference type="PIRSR" id="PIRSR006621-1"/>
    </source>
</evidence>
<dbReference type="SUPFAM" id="SSF51395">
    <property type="entry name" value="FMN-linked oxidoreductases"/>
    <property type="match status" value="1"/>
</dbReference>
<dbReference type="GO" id="GO:0006397">
    <property type="term" value="P:mRNA processing"/>
    <property type="evidence" value="ECO:0007669"/>
    <property type="project" value="UniProtKB-KW"/>
</dbReference>
<dbReference type="InterPro" id="IPR035587">
    <property type="entry name" value="DUS-like_FMN-bd"/>
</dbReference>
<feature type="binding site" evidence="18">
    <location>
        <begin position="205"/>
        <end position="206"/>
    </location>
    <ligand>
        <name>FMN</name>
        <dbReference type="ChEBI" id="CHEBI:58210"/>
    </ligand>
</feature>
<dbReference type="OrthoDB" id="9977870at2759"/>
<dbReference type="GO" id="GO:0050660">
    <property type="term" value="F:flavin adenine dinucleotide binding"/>
    <property type="evidence" value="ECO:0007669"/>
    <property type="project" value="InterPro"/>
</dbReference>
<gene>
    <name evidence="20" type="ORF">SYNPS1DRAFT_33038</name>
</gene>
<sequence length="285" mass="32023">MVRYSKLPFRELVRGYGVDIAYTPMTLADVFHQSPFARDSDFSTNDHDTPVVVQFAARDPVDLTRSAQLVVGHAAAVDINCGCPQRWAYQEGIGSRLMEEPETVREMVRQVKAQVDIPCAVKIRVHQDLQETVAFARQMEMAGADWLTVHGRTRQQRSSVPVNIDAIRLIKESVAIPVVANGDIFTAADADRVHAMTKVDGVMAARGLLENPALFAGHKHTPWQCVEDYIRLALEYGTSLFIFHHHLMYMLEKQMSAAERRSFNTLSSIPAILDHLEMHYGLSIH</sequence>
<comment type="catalytic activity">
    <reaction evidence="11">
        <text>5,6-dihydrouridine(20b) in tRNA + NADP(+) = uridine(20b) in tRNA + NADPH + H(+)</text>
        <dbReference type="Rhea" id="RHEA:53356"/>
        <dbReference type="Rhea" id="RHEA-COMP:13537"/>
        <dbReference type="Rhea" id="RHEA-COMP:13538"/>
        <dbReference type="ChEBI" id="CHEBI:15378"/>
        <dbReference type="ChEBI" id="CHEBI:57783"/>
        <dbReference type="ChEBI" id="CHEBI:58349"/>
        <dbReference type="ChEBI" id="CHEBI:65315"/>
        <dbReference type="ChEBI" id="CHEBI:74443"/>
        <dbReference type="EC" id="1.3.1.90"/>
    </reaction>
    <physiologicalReaction direction="right-to-left" evidence="11">
        <dbReference type="Rhea" id="RHEA:53358"/>
    </physiologicalReaction>
</comment>
<dbReference type="EMBL" id="KZ989853">
    <property type="protein sequence ID" value="RKP25177.1"/>
    <property type="molecule type" value="Genomic_DNA"/>
</dbReference>
<feature type="binding site" evidence="18">
    <location>
        <position position="122"/>
    </location>
    <ligand>
        <name>FMN</name>
        <dbReference type="ChEBI" id="CHEBI:58210"/>
    </ligand>
</feature>
<dbReference type="AlphaFoldDB" id="A0A4P9YYK1"/>
<dbReference type="Proteomes" id="UP000278143">
    <property type="component" value="Unassembled WGS sequence"/>
</dbReference>
<reference evidence="21" key="1">
    <citation type="journal article" date="2018" name="Nat. Microbiol.">
        <title>Leveraging single-cell genomics to expand the fungal tree of life.</title>
        <authorList>
            <person name="Ahrendt S.R."/>
            <person name="Quandt C.A."/>
            <person name="Ciobanu D."/>
            <person name="Clum A."/>
            <person name="Salamov A."/>
            <person name="Andreopoulos B."/>
            <person name="Cheng J.F."/>
            <person name="Woyke T."/>
            <person name="Pelin A."/>
            <person name="Henrissat B."/>
            <person name="Reynolds N.K."/>
            <person name="Benny G.L."/>
            <person name="Smith M.E."/>
            <person name="James T.Y."/>
            <person name="Grigoriev I.V."/>
        </authorList>
    </citation>
    <scope>NUCLEOTIDE SEQUENCE [LARGE SCALE GENOMIC DNA]</scope>
    <source>
        <strain evidence="21">Benny S71-1</strain>
    </source>
</reference>
<evidence type="ECO:0000313" key="20">
    <source>
        <dbReference type="EMBL" id="RKP25177.1"/>
    </source>
</evidence>
<dbReference type="PANTHER" id="PTHR11082">
    <property type="entry name" value="TRNA-DIHYDROURIDINE SYNTHASE"/>
    <property type="match status" value="1"/>
</dbReference>
<evidence type="ECO:0000256" key="12">
    <source>
        <dbReference type="ARBA" id="ARBA00051779"/>
    </source>
</evidence>
<evidence type="ECO:0000256" key="4">
    <source>
        <dbReference type="ARBA" id="ARBA00022664"/>
    </source>
</evidence>
<dbReference type="Pfam" id="PF01207">
    <property type="entry name" value="Dus"/>
    <property type="match status" value="1"/>
</dbReference>
<comment type="similarity">
    <text evidence="15">Belongs to the Dus family. Dus4 subfamily.</text>
</comment>
<dbReference type="PIRSF" id="PIRSF006621">
    <property type="entry name" value="Dus"/>
    <property type="match status" value="1"/>
</dbReference>
<keyword evidence="5 16" id="KW-0819">tRNA processing</keyword>
<keyword evidence="18" id="KW-0547">Nucleotide-binding</keyword>
<accession>A0A4P9YYK1</accession>
<keyword evidence="3 16" id="KW-0288">FMN</keyword>
<proteinExistence type="inferred from homology"/>
<comment type="catalytic activity">
    <reaction evidence="13">
        <text>5,6-dihydrouridine(20b) in tRNA + NAD(+) = uridine(20b) in tRNA + NADH + H(+)</text>
        <dbReference type="Rhea" id="RHEA:53352"/>
        <dbReference type="Rhea" id="RHEA-COMP:13537"/>
        <dbReference type="Rhea" id="RHEA-COMP:13538"/>
        <dbReference type="ChEBI" id="CHEBI:15378"/>
        <dbReference type="ChEBI" id="CHEBI:57540"/>
        <dbReference type="ChEBI" id="CHEBI:57945"/>
        <dbReference type="ChEBI" id="CHEBI:65315"/>
        <dbReference type="ChEBI" id="CHEBI:74443"/>
        <dbReference type="EC" id="1.3.1.90"/>
    </reaction>
    <physiologicalReaction direction="right-to-left" evidence="13">
        <dbReference type="Rhea" id="RHEA:53354"/>
    </physiologicalReaction>
</comment>
<dbReference type="GO" id="GO:0102267">
    <property type="term" value="F:tRNA-dihydrouridine20b synthase activity"/>
    <property type="evidence" value="ECO:0007669"/>
    <property type="project" value="UniProtKB-ARBA"/>
</dbReference>
<keyword evidence="6" id="KW-0521">NADP</keyword>
<dbReference type="Gene3D" id="3.20.20.70">
    <property type="entry name" value="Aldolase class I"/>
    <property type="match status" value="1"/>
</dbReference>
<dbReference type="EC" id="1.3.1.-" evidence="16"/>
<keyword evidence="4" id="KW-0507">mRNA processing</keyword>
<evidence type="ECO:0000256" key="13">
    <source>
        <dbReference type="ARBA" id="ARBA00051932"/>
    </source>
</evidence>
<feature type="active site" description="Proton donor" evidence="17">
    <location>
        <position position="83"/>
    </location>
</feature>
<feature type="binding site" evidence="18">
    <location>
        <position position="150"/>
    </location>
    <ligand>
        <name>FMN</name>
        <dbReference type="ChEBI" id="CHEBI:58210"/>
    </ligand>
</feature>
<comment type="similarity">
    <text evidence="16">Belongs to the dus family.</text>
</comment>
<comment type="cofactor">
    <cofactor evidence="1 16 18">
        <name>FMN</name>
        <dbReference type="ChEBI" id="CHEBI:58210"/>
    </cofactor>
</comment>
<evidence type="ECO:0000256" key="7">
    <source>
        <dbReference type="ARBA" id="ARBA00023002"/>
    </source>
</evidence>
<comment type="function">
    <text evidence="16">Catalyzes the synthesis of dihydrouridine, a modified base found in the D-loop of most tRNAs.</text>
</comment>
<evidence type="ECO:0000256" key="10">
    <source>
        <dbReference type="ARBA" id="ARBA00049447"/>
    </source>
</evidence>
<evidence type="ECO:0000256" key="2">
    <source>
        <dbReference type="ARBA" id="ARBA00022630"/>
    </source>
</evidence>
<dbReference type="PROSITE" id="PS01136">
    <property type="entry name" value="UPF0034"/>
    <property type="match status" value="1"/>
</dbReference>
<evidence type="ECO:0000256" key="15">
    <source>
        <dbReference type="ARBA" id="ARBA00060741"/>
    </source>
</evidence>
<dbReference type="FunFam" id="3.20.20.70:FF:000159">
    <property type="entry name" value="tRNA-dihydrouridine synthase 4"/>
    <property type="match status" value="1"/>
</dbReference>
<dbReference type="InterPro" id="IPR001269">
    <property type="entry name" value="DUS_fam"/>
</dbReference>
<organism evidence="20 21">
    <name type="scientific">Syncephalis pseudoplumigaleata</name>
    <dbReference type="NCBI Taxonomy" id="1712513"/>
    <lineage>
        <taxon>Eukaryota</taxon>
        <taxon>Fungi</taxon>
        <taxon>Fungi incertae sedis</taxon>
        <taxon>Zoopagomycota</taxon>
        <taxon>Zoopagomycotina</taxon>
        <taxon>Zoopagomycetes</taxon>
        <taxon>Zoopagales</taxon>
        <taxon>Piptocephalidaceae</taxon>
        <taxon>Syncephalis</taxon>
    </lineage>
</organism>
<dbReference type="InterPro" id="IPR013785">
    <property type="entry name" value="Aldolase_TIM"/>
</dbReference>
<evidence type="ECO:0000256" key="11">
    <source>
        <dbReference type="ARBA" id="ARBA00050434"/>
    </source>
</evidence>
<dbReference type="CDD" id="cd02801">
    <property type="entry name" value="DUS_like_FMN"/>
    <property type="match status" value="1"/>
</dbReference>
<dbReference type="GO" id="GO:0106414">
    <property type="term" value="F:mRNA dihydrouridine synthase activity"/>
    <property type="evidence" value="ECO:0007669"/>
    <property type="project" value="RHEA"/>
</dbReference>
<evidence type="ECO:0000256" key="3">
    <source>
        <dbReference type="ARBA" id="ARBA00022643"/>
    </source>
</evidence>
<evidence type="ECO:0000256" key="5">
    <source>
        <dbReference type="ARBA" id="ARBA00022694"/>
    </source>
</evidence>
<keyword evidence="2 16" id="KW-0285">Flavoprotein</keyword>